<dbReference type="GO" id="GO:0003700">
    <property type="term" value="F:DNA-binding transcription factor activity"/>
    <property type="evidence" value="ECO:0007669"/>
    <property type="project" value="InterPro"/>
</dbReference>
<comment type="caution">
    <text evidence="6">The sequence shown here is derived from an EMBL/GenBank/DDBJ whole genome shotgun (WGS) entry which is preliminary data.</text>
</comment>
<dbReference type="InterPro" id="IPR058163">
    <property type="entry name" value="LysR-type_TF_proteobact-type"/>
</dbReference>
<dbReference type="OrthoDB" id="9798121at2"/>
<dbReference type="InterPro" id="IPR000847">
    <property type="entry name" value="LysR_HTH_N"/>
</dbReference>
<evidence type="ECO:0000256" key="3">
    <source>
        <dbReference type="ARBA" id="ARBA00023125"/>
    </source>
</evidence>
<dbReference type="InterPro" id="IPR005119">
    <property type="entry name" value="LysR_subst-bd"/>
</dbReference>
<evidence type="ECO:0000313" key="7">
    <source>
        <dbReference type="Proteomes" id="UP000016568"/>
    </source>
</evidence>
<evidence type="ECO:0000313" key="6">
    <source>
        <dbReference type="EMBL" id="GAD48470.1"/>
    </source>
</evidence>
<dbReference type="KEGG" id="ntd:EGO55_02320"/>
<name>U2YJ86_9SPHN</name>
<keyword evidence="7" id="KW-1185">Reference proteome</keyword>
<accession>U2YJ86</accession>
<proteinExistence type="inferred from homology"/>
<keyword evidence="3" id="KW-0238">DNA-binding</keyword>
<dbReference type="GO" id="GO:0043565">
    <property type="term" value="F:sequence-specific DNA binding"/>
    <property type="evidence" value="ECO:0007669"/>
    <property type="project" value="TreeGrafter"/>
</dbReference>
<reference evidence="6 7" key="1">
    <citation type="submission" date="2013-09" db="EMBL/GenBank/DDBJ databases">
        <title>Whole genome shotgun sequence of Novosphingobium tardaugens NBRC 16725.</title>
        <authorList>
            <person name="Isaki S."/>
            <person name="Hosoyama A."/>
            <person name="Tsuchikane K."/>
            <person name="Katsumata H."/>
            <person name="Ando Y."/>
            <person name="Yamazaki S."/>
            <person name="Fujita N."/>
        </authorList>
    </citation>
    <scope>NUCLEOTIDE SEQUENCE [LARGE SCALE GENOMIC DNA]</scope>
    <source>
        <strain evidence="6 7">NBRC 16725</strain>
    </source>
</reference>
<dbReference type="PANTHER" id="PTHR30537:SF3">
    <property type="entry name" value="TRANSCRIPTIONAL REGULATORY PROTEIN"/>
    <property type="match status" value="1"/>
</dbReference>
<dbReference type="Gene3D" id="3.40.190.290">
    <property type="match status" value="1"/>
</dbReference>
<feature type="domain" description="HTH lysR-type" evidence="5">
    <location>
        <begin position="1"/>
        <end position="58"/>
    </location>
</feature>
<dbReference type="eggNOG" id="COG0583">
    <property type="taxonomic scope" value="Bacteria"/>
</dbReference>
<comment type="similarity">
    <text evidence="1">Belongs to the LysR transcriptional regulatory family.</text>
</comment>
<organism evidence="6 7">
    <name type="scientific">Caenibius tardaugens NBRC 16725</name>
    <dbReference type="NCBI Taxonomy" id="1219035"/>
    <lineage>
        <taxon>Bacteria</taxon>
        <taxon>Pseudomonadati</taxon>
        <taxon>Pseudomonadota</taxon>
        <taxon>Alphaproteobacteria</taxon>
        <taxon>Sphingomonadales</taxon>
        <taxon>Erythrobacteraceae</taxon>
        <taxon>Caenibius</taxon>
    </lineage>
</organism>
<dbReference type="Proteomes" id="UP000016568">
    <property type="component" value="Unassembled WGS sequence"/>
</dbReference>
<dbReference type="RefSeq" id="WP_021689377.1">
    <property type="nucleotide sequence ID" value="NZ_BASZ01000002.1"/>
</dbReference>
<evidence type="ECO:0000256" key="1">
    <source>
        <dbReference type="ARBA" id="ARBA00009437"/>
    </source>
</evidence>
<dbReference type="GO" id="GO:0006351">
    <property type="term" value="P:DNA-templated transcription"/>
    <property type="evidence" value="ECO:0007669"/>
    <property type="project" value="TreeGrafter"/>
</dbReference>
<dbReference type="Pfam" id="PF03466">
    <property type="entry name" value="LysR_substrate"/>
    <property type="match status" value="1"/>
</dbReference>
<dbReference type="SUPFAM" id="SSF53850">
    <property type="entry name" value="Periplasmic binding protein-like II"/>
    <property type="match status" value="1"/>
</dbReference>
<dbReference type="PROSITE" id="PS50931">
    <property type="entry name" value="HTH_LYSR"/>
    <property type="match status" value="1"/>
</dbReference>
<evidence type="ECO:0000259" key="5">
    <source>
        <dbReference type="PROSITE" id="PS50931"/>
    </source>
</evidence>
<evidence type="ECO:0000256" key="2">
    <source>
        <dbReference type="ARBA" id="ARBA00023015"/>
    </source>
</evidence>
<dbReference type="EMBL" id="BASZ01000002">
    <property type="protein sequence ID" value="GAD48470.1"/>
    <property type="molecule type" value="Genomic_DNA"/>
</dbReference>
<protein>
    <submittedName>
        <fullName evidence="6">Putative LysR family transcriptional regulator</fullName>
    </submittedName>
</protein>
<keyword evidence="4" id="KW-0804">Transcription</keyword>
<evidence type="ECO:0000256" key="4">
    <source>
        <dbReference type="ARBA" id="ARBA00023163"/>
    </source>
</evidence>
<dbReference type="PANTHER" id="PTHR30537">
    <property type="entry name" value="HTH-TYPE TRANSCRIPTIONAL REGULATOR"/>
    <property type="match status" value="1"/>
</dbReference>
<dbReference type="Gene3D" id="1.10.10.10">
    <property type="entry name" value="Winged helix-like DNA-binding domain superfamily/Winged helix DNA-binding domain"/>
    <property type="match status" value="1"/>
</dbReference>
<dbReference type="SUPFAM" id="SSF46785">
    <property type="entry name" value="Winged helix' DNA-binding domain"/>
    <property type="match status" value="1"/>
</dbReference>
<dbReference type="InterPro" id="IPR036390">
    <property type="entry name" value="WH_DNA-bd_sf"/>
</dbReference>
<dbReference type="AlphaFoldDB" id="U2YJ86"/>
<dbReference type="Pfam" id="PF00126">
    <property type="entry name" value="HTH_1"/>
    <property type="match status" value="1"/>
</dbReference>
<keyword evidence="2" id="KW-0805">Transcription regulation</keyword>
<sequence length="285" mass="30986">MEWSDLKVFLAAVRTGSYTAAGRRLGINRTTVGRRIDALENALGVSLFQHTPNGHEPTREGLELLATASVIEAEMDALLTRLDVPGDTPETIRIASSGGLASEFLPELARFQDQEPRAVIELLGENDPLDALSQRRADLAIALVRVAPVRLVGAQVGVLSQAPYALRDAANPRVLGWGHEMETAVPGQWTIANPSGEAAEEAGTPRFNSWQQLKQAVLAGMGQASLWCFAADAEPSLKRLAEPDPRHEYPLWLLRRTKSPPGPCLRKLIPFLETALQKRIGNPAE</sequence>
<gene>
    <name evidence="6" type="ORF">NT2_02_05540</name>
</gene>
<dbReference type="InterPro" id="IPR036388">
    <property type="entry name" value="WH-like_DNA-bd_sf"/>
</dbReference>